<comment type="caution">
    <text evidence="1">The sequence shown here is derived from an EMBL/GenBank/DDBJ whole genome shotgun (WGS) entry which is preliminary data.</text>
</comment>
<protein>
    <submittedName>
        <fullName evidence="1">Uncharacterized protein</fullName>
    </submittedName>
</protein>
<proteinExistence type="predicted"/>
<evidence type="ECO:0000313" key="2">
    <source>
        <dbReference type="Proteomes" id="UP001501710"/>
    </source>
</evidence>
<gene>
    <name evidence="1" type="ORF">GCM10022254_07000</name>
</gene>
<reference evidence="2" key="1">
    <citation type="journal article" date="2019" name="Int. J. Syst. Evol. Microbiol.">
        <title>The Global Catalogue of Microorganisms (GCM) 10K type strain sequencing project: providing services to taxonomists for standard genome sequencing and annotation.</title>
        <authorList>
            <consortium name="The Broad Institute Genomics Platform"/>
            <consortium name="The Broad Institute Genome Sequencing Center for Infectious Disease"/>
            <person name="Wu L."/>
            <person name="Ma J."/>
        </authorList>
    </citation>
    <scope>NUCLEOTIDE SEQUENCE [LARGE SCALE GENOMIC DNA]</scope>
    <source>
        <strain evidence="2">JCM 17440</strain>
    </source>
</reference>
<evidence type="ECO:0000313" key="1">
    <source>
        <dbReference type="EMBL" id="GAA4225321.1"/>
    </source>
</evidence>
<dbReference type="EMBL" id="BAABAS010000003">
    <property type="protein sequence ID" value="GAA4225321.1"/>
    <property type="molecule type" value="Genomic_DNA"/>
</dbReference>
<sequence length="166" mass="18792">MTSPDLPFTKITEDGLEVVITWDGLLWDVEVDGQRSVYGFIDRLAEPEGEITHVIRGTGGDRLGLSAEEAAKLESAKLALELSTPAGRRKVLVRQRDRAVRDWHHARQYLAEGRYTVSDVSAATAMLDEAIDTVISFDANNPGIRTREQREEDEDVLRFVREERRR</sequence>
<name>A0ABP8BTA0_9ACTN</name>
<dbReference type="Proteomes" id="UP001501710">
    <property type="component" value="Unassembled WGS sequence"/>
</dbReference>
<accession>A0ABP8BTA0</accession>
<keyword evidence="2" id="KW-1185">Reference proteome</keyword>
<dbReference type="RefSeq" id="WP_344889437.1">
    <property type="nucleotide sequence ID" value="NZ_BAABAS010000003.1"/>
</dbReference>
<organism evidence="1 2">
    <name type="scientific">Actinomadura meridiana</name>
    <dbReference type="NCBI Taxonomy" id="559626"/>
    <lineage>
        <taxon>Bacteria</taxon>
        <taxon>Bacillati</taxon>
        <taxon>Actinomycetota</taxon>
        <taxon>Actinomycetes</taxon>
        <taxon>Streptosporangiales</taxon>
        <taxon>Thermomonosporaceae</taxon>
        <taxon>Actinomadura</taxon>
    </lineage>
</organism>